<evidence type="ECO:0000256" key="4">
    <source>
        <dbReference type="SAM" id="MobiDB-lite"/>
    </source>
</evidence>
<dbReference type="InterPro" id="IPR044522">
    <property type="entry name" value="TSO1-like"/>
</dbReference>
<feature type="compositionally biased region" description="Low complexity" evidence="4">
    <location>
        <begin position="725"/>
        <end position="734"/>
    </location>
</feature>
<dbReference type="Proteomes" id="UP001345219">
    <property type="component" value="Chromosome 23"/>
</dbReference>
<dbReference type="SMART" id="SM01114">
    <property type="entry name" value="CXC"/>
    <property type="match status" value="2"/>
</dbReference>
<evidence type="ECO:0000256" key="1">
    <source>
        <dbReference type="ARBA" id="ARBA00004123"/>
    </source>
</evidence>
<feature type="domain" description="CRC" evidence="5">
    <location>
        <begin position="454"/>
        <end position="578"/>
    </location>
</feature>
<evidence type="ECO:0000313" key="6">
    <source>
        <dbReference type="EMBL" id="KAK4761970.1"/>
    </source>
</evidence>
<keyword evidence="7" id="KW-1185">Reference proteome</keyword>
<evidence type="ECO:0000313" key="7">
    <source>
        <dbReference type="Proteomes" id="UP001345219"/>
    </source>
</evidence>
<dbReference type="GO" id="GO:0003700">
    <property type="term" value="F:DNA-binding transcription factor activity"/>
    <property type="evidence" value="ECO:0007669"/>
    <property type="project" value="InterPro"/>
</dbReference>
<accession>A0AAN7K774</accession>
<comment type="subcellular location">
    <subcellularLocation>
        <location evidence="1">Nucleus</location>
    </subcellularLocation>
</comment>
<name>A0AAN7K774_9MYRT</name>
<comment type="similarity">
    <text evidence="2">Belongs to the lin-54 family.</text>
</comment>
<evidence type="ECO:0000259" key="5">
    <source>
        <dbReference type="PROSITE" id="PS51634"/>
    </source>
</evidence>
<dbReference type="InterPro" id="IPR005172">
    <property type="entry name" value="CRC"/>
</dbReference>
<dbReference type="InterPro" id="IPR033467">
    <property type="entry name" value="Tesmin/TSO1-like_CXC"/>
</dbReference>
<dbReference type="EMBL" id="JAXIOK010000009">
    <property type="protein sequence ID" value="KAK4761970.1"/>
    <property type="molecule type" value="Genomic_DNA"/>
</dbReference>
<keyword evidence="3" id="KW-0539">Nucleus</keyword>
<dbReference type="Pfam" id="PF03638">
    <property type="entry name" value="TCR"/>
    <property type="match status" value="2"/>
</dbReference>
<dbReference type="PROSITE" id="PS51634">
    <property type="entry name" value="CRC"/>
    <property type="match status" value="1"/>
</dbReference>
<proteinExistence type="inferred from homology"/>
<evidence type="ECO:0000256" key="3">
    <source>
        <dbReference type="ARBA" id="ARBA00023242"/>
    </source>
</evidence>
<organism evidence="6 7">
    <name type="scientific">Trapa incisa</name>
    <dbReference type="NCBI Taxonomy" id="236973"/>
    <lineage>
        <taxon>Eukaryota</taxon>
        <taxon>Viridiplantae</taxon>
        <taxon>Streptophyta</taxon>
        <taxon>Embryophyta</taxon>
        <taxon>Tracheophyta</taxon>
        <taxon>Spermatophyta</taxon>
        <taxon>Magnoliopsida</taxon>
        <taxon>eudicotyledons</taxon>
        <taxon>Gunneridae</taxon>
        <taxon>Pentapetalae</taxon>
        <taxon>rosids</taxon>
        <taxon>malvids</taxon>
        <taxon>Myrtales</taxon>
        <taxon>Lythraceae</taxon>
        <taxon>Trapa</taxon>
    </lineage>
</organism>
<dbReference type="GO" id="GO:0005634">
    <property type="term" value="C:nucleus"/>
    <property type="evidence" value="ECO:0007669"/>
    <property type="project" value="UniProtKB-SubCell"/>
</dbReference>
<reference evidence="6 7" key="1">
    <citation type="journal article" date="2023" name="Hortic Res">
        <title>Pangenome of water caltrop reveals structural variations and asymmetric subgenome divergence after allopolyploidization.</title>
        <authorList>
            <person name="Zhang X."/>
            <person name="Chen Y."/>
            <person name="Wang L."/>
            <person name="Yuan Y."/>
            <person name="Fang M."/>
            <person name="Shi L."/>
            <person name="Lu R."/>
            <person name="Comes H.P."/>
            <person name="Ma Y."/>
            <person name="Chen Y."/>
            <person name="Huang G."/>
            <person name="Zhou Y."/>
            <person name="Zheng Z."/>
            <person name="Qiu Y."/>
        </authorList>
    </citation>
    <scope>NUCLEOTIDE SEQUENCE [LARGE SCALE GENOMIC DNA]</scope>
    <source>
        <tissue evidence="6">Roots</tissue>
    </source>
</reference>
<dbReference type="AlphaFoldDB" id="A0AAN7K774"/>
<feature type="region of interest" description="Disordered" evidence="4">
    <location>
        <begin position="699"/>
        <end position="738"/>
    </location>
</feature>
<dbReference type="PANTHER" id="PTHR46159:SF12">
    <property type="entry name" value="PROTEIN TESMIN_TSO1-LIKE CXC 3-RELATED"/>
    <property type="match status" value="1"/>
</dbReference>
<sequence length="751" mass="82259">MDTPERTQIGSSSTPISKYEDSPVFNYINNLSPIKPVKSIHVTQAFSSLTFSSLPSIFTSPQVTSIKESWFLRRHQNLESSKLKSLSVDVETMSNNEGTQDEADLQEISQAGISIASASVEQPGERAEFAIELSRTLKYDCGSPDCCTNQDIDLQRVDAIDQPEGNANHGDNQTGKGCDWEGLVVSDTPDLLILSSPNDAEAFRGIFQNSPGLAIGLGVSPSSSFFQNNMTNVQQMQLFFQVGLGKEPEMGDASQNLEIRNTQEDHGSDDLESVEIYSTDGLENESAALESLDKMKALSNLQRGMRRRCLDFEMVGGHKCKILCDSSSSHSENKINSKNLQLPPVNNNRRSQSSRCIVPGIGLHLNSLALAKRDYKVIKCDTLSSETQVLNASDQELLPQTMISSAPEKEADESGDILVEDTSQALVLMNPEELNPSSPRKKRHKVEHGVEGEACKRCNCKKSKCLKLYCECFAAGVYCTEPCACQDCFNKPIHEDIVLATRKHIESRNPLAFAPKVIRCSDTVDVADESMKTPASARHKRGCNCKKSSCLKKYCECYQSGVGCSVNCRCEGCKNAFGTKDGSILVGPECAAEEEEAEKSEKTEHDAITLKRENSRMEEQVPSANLPSTPSGLSRPLAHLVFPLSKVNPPRTSFLTKNGSSIVLKGSQKLRTDEFLLPPQPKLEKLLQPKNAEDEMPEILRGSSTPNDGIKMASPNCKRVSPPHGELGSSPSLRSGRRLILQSIPSFPSLT</sequence>
<gene>
    <name evidence="6" type="ORF">SAY87_029854</name>
</gene>
<comment type="caution">
    <text evidence="6">The sequence shown here is derived from an EMBL/GenBank/DDBJ whole genome shotgun (WGS) entry which is preliminary data.</text>
</comment>
<protein>
    <recommendedName>
        <fullName evidence="5">CRC domain-containing protein</fullName>
    </recommendedName>
</protein>
<evidence type="ECO:0000256" key="2">
    <source>
        <dbReference type="ARBA" id="ARBA00007267"/>
    </source>
</evidence>
<dbReference type="PANTHER" id="PTHR46159">
    <property type="entry name" value="PROTEIN TESMIN/TSO1-LIKE CXC 2"/>
    <property type="match status" value="1"/>
</dbReference>